<dbReference type="Pfam" id="PF09678">
    <property type="entry name" value="Caa3_CtaG"/>
    <property type="match status" value="1"/>
</dbReference>
<feature type="region of interest" description="Disordered" evidence="6">
    <location>
        <begin position="641"/>
        <end position="677"/>
    </location>
</feature>
<feature type="transmembrane region" description="Helical" evidence="7">
    <location>
        <begin position="355"/>
        <end position="375"/>
    </location>
</feature>
<feature type="transmembrane region" description="Helical" evidence="7">
    <location>
        <begin position="262"/>
        <end position="282"/>
    </location>
</feature>
<evidence type="ECO:0000256" key="5">
    <source>
        <dbReference type="ARBA" id="ARBA00023136"/>
    </source>
</evidence>
<feature type="transmembrane region" description="Helical" evidence="7">
    <location>
        <begin position="421"/>
        <end position="441"/>
    </location>
</feature>
<accession>A0A1G6XGY9</accession>
<organism evidence="8 9">
    <name type="scientific">Auraticoccus monumenti</name>
    <dbReference type="NCBI Taxonomy" id="675864"/>
    <lineage>
        <taxon>Bacteria</taxon>
        <taxon>Bacillati</taxon>
        <taxon>Actinomycetota</taxon>
        <taxon>Actinomycetes</taxon>
        <taxon>Propionibacteriales</taxon>
        <taxon>Propionibacteriaceae</taxon>
        <taxon>Auraticoccus</taxon>
    </lineage>
</organism>
<dbReference type="InterPro" id="IPR019108">
    <property type="entry name" value="Caa3_assmbl_CtaG-rel"/>
</dbReference>
<keyword evidence="2" id="KW-1003">Cell membrane</keyword>
<reference evidence="8 9" key="1">
    <citation type="submission" date="2016-10" db="EMBL/GenBank/DDBJ databases">
        <authorList>
            <person name="de Groot N.N."/>
        </authorList>
    </citation>
    <scope>NUCLEOTIDE SEQUENCE [LARGE SCALE GENOMIC DNA]</scope>
    <source>
        <strain evidence="8 9">MON 2.2</strain>
    </source>
</reference>
<keyword evidence="5 7" id="KW-0472">Membrane</keyword>
<feature type="transmembrane region" description="Helical" evidence="7">
    <location>
        <begin position="475"/>
        <end position="494"/>
    </location>
</feature>
<comment type="subcellular location">
    <subcellularLocation>
        <location evidence="1">Cell membrane</location>
        <topology evidence="1">Multi-pass membrane protein</topology>
    </subcellularLocation>
</comment>
<protein>
    <submittedName>
        <fullName evidence="8">Putative copper resistance protein D</fullName>
    </submittedName>
</protein>
<feature type="transmembrane region" description="Helical" evidence="7">
    <location>
        <begin position="229"/>
        <end position="250"/>
    </location>
</feature>
<evidence type="ECO:0000256" key="3">
    <source>
        <dbReference type="ARBA" id="ARBA00022692"/>
    </source>
</evidence>
<keyword evidence="9" id="KW-1185">Reference proteome</keyword>
<proteinExistence type="predicted"/>
<evidence type="ECO:0000256" key="1">
    <source>
        <dbReference type="ARBA" id="ARBA00004651"/>
    </source>
</evidence>
<feature type="transmembrane region" description="Helical" evidence="7">
    <location>
        <begin position="387"/>
        <end position="409"/>
    </location>
</feature>
<name>A0A1G6XGY9_9ACTN</name>
<dbReference type="STRING" id="675864.SAMN04489747_1687"/>
<gene>
    <name evidence="8" type="ORF">SAMN04489747_1687</name>
</gene>
<evidence type="ECO:0000256" key="2">
    <source>
        <dbReference type="ARBA" id="ARBA00022475"/>
    </source>
</evidence>
<feature type="transmembrane region" description="Helical" evidence="7">
    <location>
        <begin position="302"/>
        <end position="319"/>
    </location>
</feature>
<feature type="transmembrane region" description="Helical" evidence="7">
    <location>
        <begin position="166"/>
        <end position="185"/>
    </location>
</feature>
<evidence type="ECO:0000256" key="7">
    <source>
        <dbReference type="SAM" id="Phobius"/>
    </source>
</evidence>
<feature type="transmembrane region" description="Helical" evidence="7">
    <location>
        <begin position="93"/>
        <end position="112"/>
    </location>
</feature>
<feature type="transmembrane region" description="Helical" evidence="7">
    <location>
        <begin position="587"/>
        <end position="608"/>
    </location>
</feature>
<dbReference type="OrthoDB" id="5241646at2"/>
<feature type="transmembrane region" description="Helical" evidence="7">
    <location>
        <begin position="197"/>
        <end position="217"/>
    </location>
</feature>
<dbReference type="AlphaFoldDB" id="A0A1G6XGY9"/>
<feature type="compositionally biased region" description="Low complexity" evidence="6">
    <location>
        <begin position="649"/>
        <end position="663"/>
    </location>
</feature>
<feature type="transmembrane region" description="Helical" evidence="7">
    <location>
        <begin position="539"/>
        <end position="567"/>
    </location>
</feature>
<keyword evidence="3 7" id="KW-0812">Transmembrane</keyword>
<feature type="transmembrane region" description="Helical" evidence="7">
    <location>
        <begin position="132"/>
        <end position="159"/>
    </location>
</feature>
<keyword evidence="4 7" id="KW-1133">Transmembrane helix</keyword>
<evidence type="ECO:0000313" key="8">
    <source>
        <dbReference type="EMBL" id="SDD76476.1"/>
    </source>
</evidence>
<feature type="transmembrane region" description="Helical" evidence="7">
    <location>
        <begin position="506"/>
        <end position="527"/>
    </location>
</feature>
<evidence type="ECO:0000256" key="4">
    <source>
        <dbReference type="ARBA" id="ARBA00022989"/>
    </source>
</evidence>
<dbReference type="EMBL" id="LT629688">
    <property type="protein sequence ID" value="SDD76476.1"/>
    <property type="molecule type" value="Genomic_DNA"/>
</dbReference>
<dbReference type="Proteomes" id="UP000198546">
    <property type="component" value="Chromosome i"/>
</dbReference>
<dbReference type="GO" id="GO:0005886">
    <property type="term" value="C:plasma membrane"/>
    <property type="evidence" value="ECO:0007669"/>
    <property type="project" value="UniProtKB-SubCell"/>
</dbReference>
<evidence type="ECO:0000256" key="6">
    <source>
        <dbReference type="SAM" id="MobiDB-lite"/>
    </source>
</evidence>
<sequence length="677" mass="72411">MSPSARARIPWLVALLVTAVAVQAAIGWQYGQPPLLGHEGSDPFTSSWAAGLRLLAAFAGLGTAAALASVVVTARRGTERRGLLGEPALDRLAVARHWALGWTAAALALVPFDAADTNGIAVGVVLPSLSDFLLSVQTTQAWLLTAVVAFLLSCVLPFVRTWRTAAVALVVVVLVHLPPVVTAQVSVGADHDLATDAAIVMTLAVTAWSATALALSAGSRPPTDVLRRYSRIAGLALLVALPARVLVGWFEMAGRPWVSPGYGLSVLVAVGLLVVLGVLWLVRWTRLRRDPSTAPAGLRLDALLLLLLAGVSVVQSQLVPPRFREPQSSQVNFLGYEVPDPPSMLALVLPGRPNLLLVLLAAVMVALYLAGVRRLRRRGDRWPGGRTAAWVIGWAVIAFVSLTQVWQYASTTFSWHMVVHMVFNMATPALLVLAGPLTLLLRARAGARAGQLLSVRDLVNAGLGSRALHVLGHPLVIWVLFVSSFYLLYLTGLFEVAMRYHWSHQLMNVHFILVGTLYYQVVIGIDAPGRPIPHVAKLGYILAAMPFHAFFAVAVLNSAVIGAGYYSGLDLAWGPNLAADQQVGGQLAWGMGELPLLGVTIALLAQWFSSDQRAARRFDRATNAGHDTSLDAYNEMLAELARRDRGEARPAPTAAPRQPPAATADDDAERPTPSGQR</sequence>
<evidence type="ECO:0000313" key="9">
    <source>
        <dbReference type="Proteomes" id="UP000198546"/>
    </source>
</evidence>
<feature type="transmembrane region" description="Helical" evidence="7">
    <location>
        <begin position="48"/>
        <end position="72"/>
    </location>
</feature>
<dbReference type="RefSeq" id="WP_090592335.1">
    <property type="nucleotide sequence ID" value="NZ_LT629688.1"/>
</dbReference>